<name>A0A9W4BEY3_9MYCO</name>
<dbReference type="InterPro" id="IPR043130">
    <property type="entry name" value="CDP-OH_PTrfase_TM_dom"/>
</dbReference>
<dbReference type="PIRSF" id="PIRSF000847">
    <property type="entry name" value="Phos_ph_gly_syn"/>
    <property type="match status" value="1"/>
</dbReference>
<evidence type="ECO:0000256" key="7">
    <source>
        <dbReference type="ARBA" id="ARBA00022989"/>
    </source>
</evidence>
<dbReference type="PROSITE" id="PS00379">
    <property type="entry name" value="CDP_ALCOHOL_P_TRANSF"/>
    <property type="match status" value="1"/>
</dbReference>
<keyword evidence="9 14" id="KW-0472">Membrane</keyword>
<evidence type="ECO:0000256" key="11">
    <source>
        <dbReference type="ARBA" id="ARBA00023264"/>
    </source>
</evidence>
<keyword evidence="5 13" id="KW-0808">Transferase</keyword>
<dbReference type="GO" id="GO:0008444">
    <property type="term" value="F:CDP-diacylglycerol-glycerol-3-phosphate 3-phosphatidyltransferase activity"/>
    <property type="evidence" value="ECO:0007669"/>
    <property type="project" value="UniProtKB-UniRule"/>
</dbReference>
<feature type="transmembrane region" description="Helical" evidence="14">
    <location>
        <begin position="159"/>
        <end position="178"/>
    </location>
</feature>
<proteinExistence type="inferred from homology"/>
<feature type="transmembrane region" description="Helical" evidence="14">
    <location>
        <begin position="184"/>
        <end position="205"/>
    </location>
</feature>
<dbReference type="Gene3D" id="1.20.120.1760">
    <property type="match status" value="1"/>
</dbReference>
<evidence type="ECO:0000313" key="16">
    <source>
        <dbReference type="Proteomes" id="UP000465785"/>
    </source>
</evidence>
<evidence type="ECO:0000256" key="6">
    <source>
        <dbReference type="ARBA" id="ARBA00022692"/>
    </source>
</evidence>
<evidence type="ECO:0000256" key="3">
    <source>
        <dbReference type="ARBA" id="ARBA00010441"/>
    </source>
</evidence>
<protein>
    <recommendedName>
        <fullName evidence="12">CDP-diacylglycerol--glycerol-3-phosphate 3-phosphatidyltransferase</fullName>
        <ecNumber evidence="12">2.7.8.5</ecNumber>
    </recommendedName>
</protein>
<comment type="pathway">
    <text evidence="2">Lipid metabolism; phospholipid metabolism.</text>
</comment>
<dbReference type="PANTHER" id="PTHR14269:SF52">
    <property type="entry name" value="PHOSPHATIDYLGLYCEROPHOSPHATE SYNTHASE-RELATED"/>
    <property type="match status" value="1"/>
</dbReference>
<evidence type="ECO:0000256" key="2">
    <source>
        <dbReference type="ARBA" id="ARBA00005074"/>
    </source>
</evidence>
<feature type="transmembrane region" description="Helical" evidence="14">
    <location>
        <begin position="106"/>
        <end position="122"/>
    </location>
</feature>
<keyword evidence="10" id="KW-0594">Phospholipid biosynthesis</keyword>
<dbReference type="InterPro" id="IPR004570">
    <property type="entry name" value="Phosphatidylglycerol_P_synth"/>
</dbReference>
<gene>
    <name evidence="15" type="primary">pgsA</name>
    <name evidence="15" type="ORF">MGALJ_08530</name>
</gene>
<evidence type="ECO:0000256" key="8">
    <source>
        <dbReference type="ARBA" id="ARBA00023098"/>
    </source>
</evidence>
<evidence type="ECO:0000313" key="15">
    <source>
        <dbReference type="EMBL" id="BBY91184.1"/>
    </source>
</evidence>
<keyword evidence="4" id="KW-0444">Lipid biosynthesis</keyword>
<keyword evidence="16" id="KW-1185">Reference proteome</keyword>
<comment type="subcellular location">
    <subcellularLocation>
        <location evidence="1">Membrane</location>
        <topology evidence="1">Multi-pass membrane protein</topology>
    </subcellularLocation>
</comment>
<keyword evidence="11" id="KW-1208">Phospholipid metabolism</keyword>
<dbReference type="PANTHER" id="PTHR14269">
    <property type="entry name" value="CDP-DIACYLGLYCEROL--GLYCEROL-3-PHOSPHATE 3-PHOSPHATIDYLTRANSFERASE-RELATED"/>
    <property type="match status" value="1"/>
</dbReference>
<sequence length="218" mass="23340">MRDLRSHVEGIRHSNGYSVAVPGEPTTDPVVPRARVANIANVLTGIRLALVPVFLVVLFVADGHETFWRIAAFIVFTVAVITDRFDGALARSYGMVTEFGTLIDPIADKALIGAALIGLSILGEMPWWVTIVIMTREIGITVLRFAVLRHGVIPASRGGKLKTLVQGVAIGLFVLPLSGPWLTGAWVVMGAAVILTVITGIDYVVSAIRDSRARPAAH</sequence>
<feature type="transmembrane region" description="Helical" evidence="14">
    <location>
        <begin position="67"/>
        <end position="85"/>
    </location>
</feature>
<dbReference type="GO" id="GO:0016020">
    <property type="term" value="C:membrane"/>
    <property type="evidence" value="ECO:0007669"/>
    <property type="project" value="UniProtKB-SubCell"/>
</dbReference>
<evidence type="ECO:0000256" key="9">
    <source>
        <dbReference type="ARBA" id="ARBA00023136"/>
    </source>
</evidence>
<evidence type="ECO:0000256" key="1">
    <source>
        <dbReference type="ARBA" id="ARBA00004141"/>
    </source>
</evidence>
<evidence type="ECO:0000256" key="14">
    <source>
        <dbReference type="SAM" id="Phobius"/>
    </source>
</evidence>
<dbReference type="InterPro" id="IPR000462">
    <property type="entry name" value="CDP-OH_P_trans"/>
</dbReference>
<keyword evidence="8" id="KW-0443">Lipid metabolism</keyword>
<dbReference type="EC" id="2.7.8.5" evidence="12"/>
<evidence type="ECO:0000256" key="10">
    <source>
        <dbReference type="ARBA" id="ARBA00023209"/>
    </source>
</evidence>
<keyword evidence="6 14" id="KW-0812">Transmembrane</keyword>
<evidence type="ECO:0000256" key="13">
    <source>
        <dbReference type="RuleBase" id="RU003750"/>
    </source>
</evidence>
<evidence type="ECO:0000256" key="4">
    <source>
        <dbReference type="ARBA" id="ARBA00022516"/>
    </source>
</evidence>
<dbReference type="EMBL" id="AP022601">
    <property type="protein sequence ID" value="BBY91184.1"/>
    <property type="molecule type" value="Genomic_DNA"/>
</dbReference>
<keyword evidence="7 14" id="KW-1133">Transmembrane helix</keyword>
<evidence type="ECO:0000256" key="12">
    <source>
        <dbReference type="NCBIfam" id="TIGR00560"/>
    </source>
</evidence>
<comment type="similarity">
    <text evidence="3 13">Belongs to the CDP-alcohol phosphatidyltransferase class-I family.</text>
</comment>
<organism evidence="15 16">
    <name type="scientific">Mycobacterium gallinarum</name>
    <dbReference type="NCBI Taxonomy" id="39689"/>
    <lineage>
        <taxon>Bacteria</taxon>
        <taxon>Bacillati</taxon>
        <taxon>Actinomycetota</taxon>
        <taxon>Actinomycetes</taxon>
        <taxon>Mycobacteriales</taxon>
        <taxon>Mycobacteriaceae</taxon>
        <taxon>Mycobacterium</taxon>
    </lineage>
</organism>
<dbReference type="AlphaFoldDB" id="A0A9W4BEY3"/>
<dbReference type="Pfam" id="PF01066">
    <property type="entry name" value="CDP-OH_P_transf"/>
    <property type="match status" value="1"/>
</dbReference>
<accession>A0A9W4BEY3</accession>
<dbReference type="InterPro" id="IPR048254">
    <property type="entry name" value="CDP_ALCOHOL_P_TRANSF_CS"/>
</dbReference>
<reference evidence="15 16" key="1">
    <citation type="journal article" date="2019" name="Emerg. Microbes Infect.">
        <title>Comprehensive subspecies identification of 175 nontuberculous mycobacteria species based on 7547 genomic profiles.</title>
        <authorList>
            <person name="Matsumoto Y."/>
            <person name="Kinjo T."/>
            <person name="Motooka D."/>
            <person name="Nabeya D."/>
            <person name="Jung N."/>
            <person name="Uechi K."/>
            <person name="Horii T."/>
            <person name="Iida T."/>
            <person name="Fujita J."/>
            <person name="Nakamura S."/>
        </authorList>
    </citation>
    <scope>NUCLEOTIDE SEQUENCE [LARGE SCALE GENOMIC DNA]</scope>
    <source>
        <strain evidence="15 16">JCM 6399</strain>
    </source>
</reference>
<dbReference type="GO" id="GO:0046474">
    <property type="term" value="P:glycerophospholipid biosynthetic process"/>
    <property type="evidence" value="ECO:0007669"/>
    <property type="project" value="TreeGrafter"/>
</dbReference>
<dbReference type="InterPro" id="IPR050324">
    <property type="entry name" value="CDP-alcohol_PTase-I"/>
</dbReference>
<dbReference type="KEGG" id="mgau:MGALJ_08530"/>
<dbReference type="NCBIfam" id="TIGR00560">
    <property type="entry name" value="pgsA"/>
    <property type="match status" value="1"/>
</dbReference>
<dbReference type="Proteomes" id="UP000465785">
    <property type="component" value="Chromosome"/>
</dbReference>
<evidence type="ECO:0000256" key="5">
    <source>
        <dbReference type="ARBA" id="ARBA00022679"/>
    </source>
</evidence>
<feature type="transmembrane region" description="Helical" evidence="14">
    <location>
        <begin position="42"/>
        <end position="61"/>
    </location>
</feature>